<evidence type="ECO:0000256" key="14">
    <source>
        <dbReference type="ARBA" id="ARBA00029490"/>
    </source>
</evidence>
<dbReference type="PROSITE" id="PS00887">
    <property type="entry name" value="ILVD_EDD_2"/>
    <property type="match status" value="1"/>
</dbReference>
<comment type="pathway">
    <text evidence="13 15">Amino-acid biosynthesis; L-isoleucine biosynthesis; L-isoleucine from 2-oxobutanoate: step 3/4.</text>
</comment>
<keyword evidence="10 15" id="KW-0100">Branched-chain amino acid biosynthesis</keyword>
<feature type="modified residue" description="N6-carboxylysine" evidence="15">
    <location>
        <position position="124"/>
    </location>
</feature>
<evidence type="ECO:0000256" key="7">
    <source>
        <dbReference type="ARBA" id="ARBA00023004"/>
    </source>
</evidence>
<dbReference type="InterPro" id="IPR020558">
    <property type="entry name" value="DiOHA_6PGluconate_deHydtase_CS"/>
</dbReference>
<dbReference type="UniPathway" id="UPA00049">
    <property type="reaction ID" value="UER00061"/>
</dbReference>
<organism evidence="18 19">
    <name type="scientific">BD1-7 clade bacterium</name>
    <dbReference type="NCBI Taxonomy" id="2029982"/>
    <lineage>
        <taxon>Bacteria</taxon>
        <taxon>Pseudomonadati</taxon>
        <taxon>Pseudomonadota</taxon>
        <taxon>Gammaproteobacteria</taxon>
        <taxon>Cellvibrionales</taxon>
        <taxon>Spongiibacteraceae</taxon>
        <taxon>BD1-7 clade</taxon>
    </lineage>
</organism>
<evidence type="ECO:0000256" key="8">
    <source>
        <dbReference type="ARBA" id="ARBA00023014"/>
    </source>
</evidence>
<dbReference type="GO" id="GO:0009099">
    <property type="term" value="P:L-valine biosynthetic process"/>
    <property type="evidence" value="ECO:0007669"/>
    <property type="project" value="UniProtKB-UniRule"/>
</dbReference>
<dbReference type="InterPro" id="IPR042096">
    <property type="entry name" value="Dihydro-acid_dehy_C"/>
</dbReference>
<evidence type="ECO:0000256" key="4">
    <source>
        <dbReference type="ARBA" id="ARBA00022714"/>
    </source>
</evidence>
<protein>
    <recommendedName>
        <fullName evidence="14 15">Dihydroxy-acid dehydratase</fullName>
        <shortName evidence="15">DAD</shortName>
        <ecNumber evidence="14 15">4.2.1.9</ecNumber>
    </recommendedName>
</protein>
<dbReference type="GO" id="GO:0005829">
    <property type="term" value="C:cytosol"/>
    <property type="evidence" value="ECO:0007669"/>
    <property type="project" value="TreeGrafter"/>
</dbReference>
<dbReference type="Proteomes" id="UP000441399">
    <property type="component" value="Unassembled WGS sequence"/>
</dbReference>
<comment type="cofactor">
    <cofactor evidence="15">
        <name>[2Fe-2S] cluster</name>
        <dbReference type="ChEBI" id="CHEBI:190135"/>
    </cofactor>
    <text evidence="15">Binds 1 [2Fe-2S] cluster per subunit. This cluster acts as a Lewis acid cofactor.</text>
</comment>
<evidence type="ECO:0000256" key="9">
    <source>
        <dbReference type="ARBA" id="ARBA00023239"/>
    </source>
</evidence>
<evidence type="ECO:0000256" key="2">
    <source>
        <dbReference type="ARBA" id="ARBA00006486"/>
    </source>
</evidence>
<dbReference type="GO" id="GO:0009097">
    <property type="term" value="P:isoleucine biosynthetic process"/>
    <property type="evidence" value="ECO:0007669"/>
    <property type="project" value="UniProtKB-UniRule"/>
</dbReference>
<gene>
    <name evidence="15 18" type="primary">ilvD</name>
    <name evidence="18" type="ORF">OPDIPICF_04627</name>
</gene>
<feature type="binding site" evidence="15">
    <location>
        <position position="123"/>
    </location>
    <ligand>
        <name>Mg(2+)</name>
        <dbReference type="ChEBI" id="CHEBI:18420"/>
    </ligand>
</feature>
<dbReference type="PROSITE" id="PS00886">
    <property type="entry name" value="ILVD_EDD_1"/>
    <property type="match status" value="1"/>
</dbReference>
<dbReference type="PANTHER" id="PTHR43661">
    <property type="entry name" value="D-XYLONATE DEHYDRATASE"/>
    <property type="match status" value="1"/>
</dbReference>
<evidence type="ECO:0000313" key="18">
    <source>
        <dbReference type="EMBL" id="CAA0112249.1"/>
    </source>
</evidence>
<dbReference type="InterPro" id="IPR037237">
    <property type="entry name" value="IlvD/EDD_N"/>
</dbReference>
<keyword evidence="6 15" id="KW-0460">Magnesium</keyword>
<dbReference type="SUPFAM" id="SSF143975">
    <property type="entry name" value="IlvD/EDD N-terminal domain-like"/>
    <property type="match status" value="1"/>
</dbReference>
<dbReference type="InterPro" id="IPR000581">
    <property type="entry name" value="ILV_EDD_N"/>
</dbReference>
<dbReference type="GO" id="GO:0004160">
    <property type="term" value="F:dihydroxy-acid dehydratase activity"/>
    <property type="evidence" value="ECO:0007669"/>
    <property type="project" value="UniProtKB-UniRule"/>
</dbReference>
<comment type="catalytic activity">
    <reaction evidence="15">
        <text>(2R,3R)-2,3-dihydroxy-3-methylpentanoate = (S)-3-methyl-2-oxopentanoate + H2O</text>
        <dbReference type="Rhea" id="RHEA:27694"/>
        <dbReference type="ChEBI" id="CHEBI:15377"/>
        <dbReference type="ChEBI" id="CHEBI:35146"/>
        <dbReference type="ChEBI" id="CHEBI:49258"/>
        <dbReference type="EC" id="4.2.1.9"/>
    </reaction>
</comment>
<dbReference type="HAMAP" id="MF_00012">
    <property type="entry name" value="IlvD"/>
    <property type="match status" value="1"/>
</dbReference>
<dbReference type="PANTHER" id="PTHR43661:SF3">
    <property type="entry name" value="D-XYLONATE DEHYDRATASE YAGF-RELATED"/>
    <property type="match status" value="1"/>
</dbReference>
<dbReference type="InterPro" id="IPR056740">
    <property type="entry name" value="ILV_EDD_C"/>
</dbReference>
<proteinExistence type="inferred from homology"/>
<keyword evidence="7 15" id="KW-0408">Iron</keyword>
<evidence type="ECO:0000256" key="10">
    <source>
        <dbReference type="ARBA" id="ARBA00023304"/>
    </source>
</evidence>
<dbReference type="SUPFAM" id="SSF52016">
    <property type="entry name" value="LeuD/IlvD-like"/>
    <property type="match status" value="1"/>
</dbReference>
<keyword evidence="9 15" id="KW-0456">Lyase</keyword>
<keyword evidence="4 15" id="KW-0001">2Fe-2S</keyword>
<keyword evidence="5 15" id="KW-0479">Metal-binding</keyword>
<evidence type="ECO:0000256" key="3">
    <source>
        <dbReference type="ARBA" id="ARBA00022605"/>
    </source>
</evidence>
<evidence type="ECO:0000256" key="15">
    <source>
        <dbReference type="HAMAP-Rule" id="MF_00012"/>
    </source>
</evidence>
<evidence type="ECO:0000313" key="19">
    <source>
        <dbReference type="Proteomes" id="UP000441399"/>
    </source>
</evidence>
<evidence type="ECO:0000256" key="1">
    <source>
        <dbReference type="ARBA" id="ARBA00001946"/>
    </source>
</evidence>
<comment type="function">
    <text evidence="15">Functions in the biosynthesis of branched-chain amino acids. Catalyzes the dehydration of (2R,3R)-2,3-dihydroxy-3-methylpentanoate (2,3-dihydroxy-3-methylvalerate) into 2-oxo-3-methylpentanoate (2-oxo-3-methylvalerate) and of (2R)-2,3-dihydroxy-3-methylbutanoate (2,3-dihydroxyisovalerate) into 2-oxo-3-methylbutanoate (2-oxoisovalerate), the penultimate precursor to L-isoleucine and L-valine, respectively.</text>
</comment>
<feature type="binding site" evidence="15">
    <location>
        <position position="81"/>
    </location>
    <ligand>
        <name>Mg(2+)</name>
        <dbReference type="ChEBI" id="CHEBI:18420"/>
    </ligand>
</feature>
<dbReference type="Gene3D" id="3.50.30.80">
    <property type="entry name" value="IlvD/EDD C-terminal domain-like"/>
    <property type="match status" value="1"/>
</dbReference>
<sequence>MPEYRSRTSTAGRNMAGARALWRATGMKDDDFHKPIIAVANSFTQFVPGHVHLKDMGQLVAREIEKAGGVAKEFNTIAVDDGIAMGHDGMLYSLPSRDIIADSVEYMVNAHCADALVCISNCDKITPGMLMAAMRLNIPVVFVSGGPMEAGKTKLSEHKLDLVDAMVIAADDSVSDEEVAEIERSACPTCGSCSGMFTANSMNCLTEALGLSLPGNGSMLATHADREQLFLRAGRVIVDLAKRYYDNDDESALPRNIASFNAFENAMALDIAMGGSTNTILHLLAAAQEGNVDFDMGNIDELSRRIPQLCKVAPNTPLYHMEDVHRAGGVFGILGELNRAGALHADIPTVHSPTMADALAKWDIMCTEDEDVKTFYKAGPAGIPTQTAFSQSTRWSSLDADRENGCIRSNDHAFSQEGGLAVLFGNIAKDGCVVKTSGVDESILIFEGPAHVCESQEDAVSDVLEGNVKEGDVVIIRYEGPKGGPGMQEMLYPTSYLKSKGLGKACALLTDGRFSGGTSGLSIGHASPEAAAGGAIGLVEQGDTIKINIPERSINVAISDEELATRRAAMDAKGKDGWKPVKERPRKVSTALKAYSKMVTSADKGAIRDLDLFD</sequence>
<comment type="catalytic activity">
    <reaction evidence="11">
        <text>(2R)-2,3-dihydroxy-3-methylbutanoate = 3-methyl-2-oxobutanoate + H2O</text>
        <dbReference type="Rhea" id="RHEA:24809"/>
        <dbReference type="ChEBI" id="CHEBI:11851"/>
        <dbReference type="ChEBI" id="CHEBI:15377"/>
        <dbReference type="ChEBI" id="CHEBI:49072"/>
        <dbReference type="EC" id="4.2.1.9"/>
    </reaction>
    <physiologicalReaction direction="left-to-right" evidence="11">
        <dbReference type="Rhea" id="RHEA:24810"/>
    </physiologicalReaction>
</comment>
<dbReference type="InterPro" id="IPR004404">
    <property type="entry name" value="DihydroxyA_deHydtase"/>
</dbReference>
<feature type="active site" description="Proton acceptor" evidence="15">
    <location>
        <position position="515"/>
    </location>
</feature>
<feature type="domain" description="Dihydroxy-acid/6-phosphogluconate dehydratase N-terminal" evidence="16">
    <location>
        <begin position="34"/>
        <end position="357"/>
    </location>
</feature>
<dbReference type="NCBIfam" id="NF009103">
    <property type="entry name" value="PRK12448.1"/>
    <property type="match status" value="1"/>
</dbReference>
<comment type="similarity">
    <text evidence="2 15">Belongs to the IlvD/Edd family.</text>
</comment>
<evidence type="ECO:0000256" key="6">
    <source>
        <dbReference type="ARBA" id="ARBA00022842"/>
    </source>
</evidence>
<comment type="pathway">
    <text evidence="12 15">Amino-acid biosynthesis; L-valine biosynthesis; L-valine from pyruvate: step 3/4.</text>
</comment>
<dbReference type="GO" id="GO:0000287">
    <property type="term" value="F:magnesium ion binding"/>
    <property type="evidence" value="ECO:0007669"/>
    <property type="project" value="UniProtKB-UniRule"/>
</dbReference>
<reference evidence="18 19" key="1">
    <citation type="submission" date="2019-11" db="EMBL/GenBank/DDBJ databases">
        <authorList>
            <person name="Holert J."/>
        </authorList>
    </citation>
    <scope>NUCLEOTIDE SEQUENCE [LARGE SCALE GENOMIC DNA]</scope>
    <source>
        <strain evidence="18">SB11_3</strain>
    </source>
</reference>
<dbReference type="AlphaFoldDB" id="A0A5S9Q5M7"/>
<accession>A0A5S9Q5M7</accession>
<evidence type="ECO:0000259" key="16">
    <source>
        <dbReference type="Pfam" id="PF00920"/>
    </source>
</evidence>
<feature type="domain" description="Dihydroxy-acid/6-phosphogluconate dehydratase C-terminal" evidence="17">
    <location>
        <begin position="406"/>
        <end position="606"/>
    </location>
</feature>
<dbReference type="FunFam" id="3.50.30.80:FF:000001">
    <property type="entry name" value="Dihydroxy-acid dehydratase"/>
    <property type="match status" value="1"/>
</dbReference>
<dbReference type="Pfam" id="PF24877">
    <property type="entry name" value="ILV_EDD_C"/>
    <property type="match status" value="1"/>
</dbReference>
<keyword evidence="19" id="KW-1185">Reference proteome</keyword>
<dbReference type="Pfam" id="PF00920">
    <property type="entry name" value="ILVD_EDD_N"/>
    <property type="match status" value="1"/>
</dbReference>
<name>A0A5S9Q5M7_9GAMM</name>
<keyword evidence="8 15" id="KW-0411">Iron-sulfur</keyword>
<dbReference type="GO" id="GO:0051537">
    <property type="term" value="F:2 iron, 2 sulfur cluster binding"/>
    <property type="evidence" value="ECO:0007669"/>
    <property type="project" value="UniProtKB-UniRule"/>
</dbReference>
<comment type="caution">
    <text evidence="15">Lacks conserved residue(s) required for the propagation of feature annotation.</text>
</comment>
<comment type="cofactor">
    <cofactor evidence="1 15">
        <name>Mg(2+)</name>
        <dbReference type="ChEBI" id="CHEBI:18420"/>
    </cofactor>
</comment>
<comment type="subunit">
    <text evidence="15">Homodimer.</text>
</comment>
<feature type="binding site" description="via carbamate group" evidence="15">
    <location>
        <position position="124"/>
    </location>
    <ligand>
        <name>Mg(2+)</name>
        <dbReference type="ChEBI" id="CHEBI:18420"/>
    </ligand>
</feature>
<dbReference type="NCBIfam" id="TIGR00110">
    <property type="entry name" value="ilvD"/>
    <property type="match status" value="1"/>
</dbReference>
<evidence type="ECO:0000256" key="11">
    <source>
        <dbReference type="ARBA" id="ARBA00029304"/>
    </source>
</evidence>
<feature type="binding site" evidence="15">
    <location>
        <position position="489"/>
    </location>
    <ligand>
        <name>Mg(2+)</name>
        <dbReference type="ChEBI" id="CHEBI:18420"/>
    </ligand>
</feature>
<evidence type="ECO:0000256" key="12">
    <source>
        <dbReference type="ARBA" id="ARBA00029436"/>
    </source>
</evidence>
<dbReference type="EC" id="4.2.1.9" evidence="14 15"/>
<dbReference type="EMBL" id="CACSIO010000013">
    <property type="protein sequence ID" value="CAA0112249.1"/>
    <property type="molecule type" value="Genomic_DNA"/>
</dbReference>
<keyword evidence="3 15" id="KW-0028">Amino-acid biosynthesis</keyword>
<evidence type="ECO:0000256" key="5">
    <source>
        <dbReference type="ARBA" id="ARBA00022723"/>
    </source>
</evidence>
<dbReference type="OrthoDB" id="9807077at2"/>
<evidence type="ECO:0000256" key="13">
    <source>
        <dbReference type="ARBA" id="ARBA00029437"/>
    </source>
</evidence>
<dbReference type="UniPathway" id="UPA00047">
    <property type="reaction ID" value="UER00057"/>
</dbReference>
<evidence type="ECO:0000259" key="17">
    <source>
        <dbReference type="Pfam" id="PF24877"/>
    </source>
</evidence>